<comment type="caution">
    <text evidence="4">The sequence shown here is derived from an EMBL/GenBank/DDBJ whole genome shotgun (WGS) entry which is preliminary data.</text>
</comment>
<name>A0ABR3EV61_9AGAR</name>
<dbReference type="InterPro" id="IPR051746">
    <property type="entry name" value="Kelch_domain_containing_8"/>
</dbReference>
<keyword evidence="1" id="KW-0880">Kelch repeat</keyword>
<feature type="signal peptide" evidence="3">
    <location>
        <begin position="1"/>
        <end position="21"/>
    </location>
</feature>
<evidence type="ECO:0000313" key="5">
    <source>
        <dbReference type="Proteomes" id="UP001465976"/>
    </source>
</evidence>
<accession>A0ABR3EV61</accession>
<feature type="chain" id="PRO_5045950782" evidence="3">
    <location>
        <begin position="22"/>
        <end position="121"/>
    </location>
</feature>
<dbReference type="InterPro" id="IPR015915">
    <property type="entry name" value="Kelch-typ_b-propeller"/>
</dbReference>
<keyword evidence="3" id="KW-0732">Signal</keyword>
<keyword evidence="5" id="KW-1185">Reference proteome</keyword>
<proteinExistence type="predicted"/>
<evidence type="ECO:0000313" key="4">
    <source>
        <dbReference type="EMBL" id="KAL0566790.1"/>
    </source>
</evidence>
<dbReference type="Proteomes" id="UP001465976">
    <property type="component" value="Unassembled WGS sequence"/>
</dbReference>
<gene>
    <name evidence="4" type="ORF">V5O48_015209</name>
</gene>
<organism evidence="4 5">
    <name type="scientific">Marasmius crinis-equi</name>
    <dbReference type="NCBI Taxonomy" id="585013"/>
    <lineage>
        <taxon>Eukaryota</taxon>
        <taxon>Fungi</taxon>
        <taxon>Dikarya</taxon>
        <taxon>Basidiomycota</taxon>
        <taxon>Agaricomycotina</taxon>
        <taxon>Agaricomycetes</taxon>
        <taxon>Agaricomycetidae</taxon>
        <taxon>Agaricales</taxon>
        <taxon>Marasmiineae</taxon>
        <taxon>Marasmiaceae</taxon>
        <taxon>Marasmius</taxon>
    </lineage>
</organism>
<evidence type="ECO:0000256" key="1">
    <source>
        <dbReference type="ARBA" id="ARBA00022441"/>
    </source>
</evidence>
<dbReference type="PANTHER" id="PTHR46260:SF3">
    <property type="entry name" value="RING-TYPE DOMAIN-CONTAINING PROTEIN"/>
    <property type="match status" value="1"/>
</dbReference>
<dbReference type="SUPFAM" id="SSF117281">
    <property type="entry name" value="Kelch motif"/>
    <property type="match status" value="1"/>
</dbReference>
<dbReference type="Gene3D" id="2.120.10.80">
    <property type="entry name" value="Kelch-type beta propeller"/>
    <property type="match status" value="1"/>
</dbReference>
<dbReference type="PANTHER" id="PTHR46260">
    <property type="entry name" value="RING-TYPE DOMAIN-CONTAINING PROTEIN"/>
    <property type="match status" value="1"/>
</dbReference>
<dbReference type="Pfam" id="PF01344">
    <property type="entry name" value="Kelch_1"/>
    <property type="match status" value="1"/>
</dbReference>
<dbReference type="SMART" id="SM00612">
    <property type="entry name" value="Kelch"/>
    <property type="match status" value="1"/>
</dbReference>
<evidence type="ECO:0000256" key="3">
    <source>
        <dbReference type="SAM" id="SignalP"/>
    </source>
</evidence>
<keyword evidence="2" id="KW-0677">Repeat</keyword>
<feature type="non-terminal residue" evidence="4">
    <location>
        <position position="121"/>
    </location>
</feature>
<sequence>MLSRSFYQLLTLLAVRGAVLSSGPGNQGHWENLPSIPAGPRQEHCAHSIGDTLYIIAGITTPLPNVTTVSTVEAYNTKEGTWKRLADLPVAMHHCNLALVRDEFYLLGGLNDKGDLGGPSF</sequence>
<reference evidence="4 5" key="1">
    <citation type="submission" date="2024-02" db="EMBL/GenBank/DDBJ databases">
        <title>A draft genome for the cacao thread blight pathogen Marasmius crinis-equi.</title>
        <authorList>
            <person name="Cohen S.P."/>
            <person name="Baruah I.K."/>
            <person name="Amoako-Attah I."/>
            <person name="Bukari Y."/>
            <person name="Meinhardt L.W."/>
            <person name="Bailey B.A."/>
        </authorList>
    </citation>
    <scope>NUCLEOTIDE SEQUENCE [LARGE SCALE GENOMIC DNA]</scope>
    <source>
        <strain evidence="4 5">GH-76</strain>
    </source>
</reference>
<evidence type="ECO:0000256" key="2">
    <source>
        <dbReference type="ARBA" id="ARBA00022737"/>
    </source>
</evidence>
<dbReference type="EMBL" id="JBAHYK010001773">
    <property type="protein sequence ID" value="KAL0566790.1"/>
    <property type="molecule type" value="Genomic_DNA"/>
</dbReference>
<dbReference type="InterPro" id="IPR006652">
    <property type="entry name" value="Kelch_1"/>
</dbReference>
<protein>
    <submittedName>
        <fullName evidence="4">Uncharacterized protein</fullName>
    </submittedName>
</protein>